<dbReference type="Proteomes" id="UP001159363">
    <property type="component" value="Chromosome 2"/>
</dbReference>
<proteinExistence type="predicted"/>
<protein>
    <submittedName>
        <fullName evidence="2">Uncharacterized protein</fullName>
    </submittedName>
</protein>
<feature type="region of interest" description="Disordered" evidence="1">
    <location>
        <begin position="226"/>
        <end position="252"/>
    </location>
</feature>
<evidence type="ECO:0000313" key="3">
    <source>
        <dbReference type="Proteomes" id="UP001159363"/>
    </source>
</evidence>
<feature type="compositionally biased region" description="Basic and acidic residues" evidence="1">
    <location>
        <begin position="120"/>
        <end position="139"/>
    </location>
</feature>
<sequence length="539" mass="60817">MSTIHPKRRILKAPPQQRSKRRLGQTACGRTAVLKKLVALPDAYAGAHCRFSPQFAGRNIVSSGSPGVRRCAPYDGESSAQAGRPPGWSDGEAIHLAPVETEPRVDERHTKTAIRHETLLKISETDKEHRRTRVIGDAKKGRRQKAPTTNDTRWPHWRCHWILIGDLEIANQKEALSSKNIENITTTQFRIRPILNMNETVGGKTRAVHLTVRCVYVMTSVFGHDQASPASSKRGLQLGTSGRPPPSCRRTNGWNGKEEVHALPEALSTRVQLQHDAQYVGDDALTHNRECRKLCNHPNIVRGFRRSPLTVKTIGAAVVKWLDYSPPTLANRVRFLAGSLREFRVWESCQIMPLFGGFSRGSSFSPDLTFRRYSIPHFTLIGSEDLDRRLVVDVPVLRRRRKQRPWVGARPAACERTVNRTPERDVTALCRRQRAPLALPSLDFRARVQQQAKCAATGATEYDSLTRSEGVLLRHGPRRPILESAPYAPSRETRRSARGNEDMRINCLIVFMRKALDWRAILPSITRLYETFSGYPTIL</sequence>
<reference evidence="2 3" key="1">
    <citation type="submission" date="2023-02" db="EMBL/GenBank/DDBJ databases">
        <title>LHISI_Scaffold_Assembly.</title>
        <authorList>
            <person name="Stuart O.P."/>
            <person name="Cleave R."/>
            <person name="Magrath M.J.L."/>
            <person name="Mikheyev A.S."/>
        </authorList>
    </citation>
    <scope>NUCLEOTIDE SEQUENCE [LARGE SCALE GENOMIC DNA]</scope>
    <source>
        <strain evidence="2">Daus_M_001</strain>
        <tissue evidence="2">Leg muscle</tissue>
    </source>
</reference>
<evidence type="ECO:0000313" key="2">
    <source>
        <dbReference type="EMBL" id="KAJ8893000.1"/>
    </source>
</evidence>
<name>A0ABQ9I8N1_9NEOP</name>
<accession>A0ABQ9I8N1</accession>
<comment type="caution">
    <text evidence="2">The sequence shown here is derived from an EMBL/GenBank/DDBJ whole genome shotgun (WGS) entry which is preliminary data.</text>
</comment>
<feature type="region of interest" description="Disordered" evidence="1">
    <location>
        <begin position="120"/>
        <end position="151"/>
    </location>
</feature>
<keyword evidence="3" id="KW-1185">Reference proteome</keyword>
<organism evidence="2 3">
    <name type="scientific">Dryococelus australis</name>
    <dbReference type="NCBI Taxonomy" id="614101"/>
    <lineage>
        <taxon>Eukaryota</taxon>
        <taxon>Metazoa</taxon>
        <taxon>Ecdysozoa</taxon>
        <taxon>Arthropoda</taxon>
        <taxon>Hexapoda</taxon>
        <taxon>Insecta</taxon>
        <taxon>Pterygota</taxon>
        <taxon>Neoptera</taxon>
        <taxon>Polyneoptera</taxon>
        <taxon>Phasmatodea</taxon>
        <taxon>Verophasmatodea</taxon>
        <taxon>Anareolatae</taxon>
        <taxon>Phasmatidae</taxon>
        <taxon>Eurycanthinae</taxon>
        <taxon>Dryococelus</taxon>
    </lineage>
</organism>
<evidence type="ECO:0000256" key="1">
    <source>
        <dbReference type="SAM" id="MobiDB-lite"/>
    </source>
</evidence>
<dbReference type="EMBL" id="JARBHB010000002">
    <property type="protein sequence ID" value="KAJ8893000.1"/>
    <property type="molecule type" value="Genomic_DNA"/>
</dbReference>
<gene>
    <name evidence="2" type="ORF">PR048_005581</name>
</gene>